<evidence type="ECO:0000256" key="2">
    <source>
        <dbReference type="ARBA" id="ARBA00039140"/>
    </source>
</evidence>
<feature type="active site" evidence="4">
    <location>
        <position position="19"/>
    </location>
</feature>
<dbReference type="GO" id="GO:0006935">
    <property type="term" value="P:chemotaxis"/>
    <property type="evidence" value="ECO:0007669"/>
    <property type="project" value="UniProtKB-UniRule"/>
</dbReference>
<evidence type="ECO:0000256" key="3">
    <source>
        <dbReference type="ARBA" id="ARBA00048267"/>
    </source>
</evidence>
<evidence type="ECO:0000313" key="7">
    <source>
        <dbReference type="Proteomes" id="UP000001822"/>
    </source>
</evidence>
<keyword evidence="4" id="KW-0145">Chemotaxis</keyword>
<dbReference type="PROSITE" id="PS50122">
    <property type="entry name" value="CHEB"/>
    <property type="match status" value="1"/>
</dbReference>
<dbReference type="PANTHER" id="PTHR42872">
    <property type="entry name" value="PROTEIN-GLUTAMATE METHYLESTERASE/PROTEIN-GLUTAMINE GLUTAMINASE"/>
    <property type="match status" value="1"/>
</dbReference>
<dbReference type="SUPFAM" id="SSF52738">
    <property type="entry name" value="Methylesterase CheB, C-terminal domain"/>
    <property type="match status" value="1"/>
</dbReference>
<dbReference type="CDD" id="cd16433">
    <property type="entry name" value="CheB"/>
    <property type="match status" value="1"/>
</dbReference>
<evidence type="ECO:0000256" key="1">
    <source>
        <dbReference type="ARBA" id="ARBA00022801"/>
    </source>
</evidence>
<dbReference type="RefSeq" id="WP_011585458.1">
    <property type="nucleotide sequence ID" value="NC_008255.1"/>
</dbReference>
<name>A0A6N4SSL2_CYTH3</name>
<proteinExistence type="predicted"/>
<dbReference type="KEGG" id="chu:CHU_2078"/>
<dbReference type="GO" id="GO:0008984">
    <property type="term" value="F:protein-glutamate methylesterase activity"/>
    <property type="evidence" value="ECO:0007669"/>
    <property type="project" value="UniProtKB-EC"/>
</dbReference>
<comment type="catalytic activity">
    <reaction evidence="3">
        <text>[protein]-L-glutamate 5-O-methyl ester + H2O = L-glutamyl-[protein] + methanol + H(+)</text>
        <dbReference type="Rhea" id="RHEA:23236"/>
        <dbReference type="Rhea" id="RHEA-COMP:10208"/>
        <dbReference type="Rhea" id="RHEA-COMP:10311"/>
        <dbReference type="ChEBI" id="CHEBI:15377"/>
        <dbReference type="ChEBI" id="CHEBI:15378"/>
        <dbReference type="ChEBI" id="CHEBI:17790"/>
        <dbReference type="ChEBI" id="CHEBI:29973"/>
        <dbReference type="ChEBI" id="CHEBI:82795"/>
        <dbReference type="EC" id="3.1.1.61"/>
    </reaction>
</comment>
<evidence type="ECO:0000259" key="5">
    <source>
        <dbReference type="PROSITE" id="PS50122"/>
    </source>
</evidence>
<dbReference type="OrthoDB" id="1524092at2"/>
<dbReference type="EC" id="3.1.1.61" evidence="2"/>
<sequence>MKSNAESNREFSAIVIGVSAGGLHALIQVLGKLPADYVIPIIVVQHRGKEYKDLLEDVLQTKCLLKIKQADEKESIEPAHIYIAPADYHLLIEHDKTFSLTSDMYVKHSRPSIDLLFTTAAEVYKEKLLGIILTGASSDGAEGMREIRRVGGLTIAQDPLTAEYPYMPQASINIGAIDTILTLDEITSFLMRIYERG</sequence>
<dbReference type="PANTHER" id="PTHR42872:SF3">
    <property type="entry name" value="PROTEIN-GLUTAMATE METHYLESTERASE_PROTEIN-GLUTAMINE GLUTAMINASE 1"/>
    <property type="match status" value="1"/>
</dbReference>
<dbReference type="Pfam" id="PF01339">
    <property type="entry name" value="CheB_methylest"/>
    <property type="match status" value="1"/>
</dbReference>
<keyword evidence="1 4" id="KW-0378">Hydrolase</keyword>
<dbReference type="InterPro" id="IPR000673">
    <property type="entry name" value="Sig_transdc_resp-reg_Me-estase"/>
</dbReference>
<evidence type="ECO:0000256" key="4">
    <source>
        <dbReference type="PROSITE-ProRule" id="PRU00050"/>
    </source>
</evidence>
<dbReference type="InterPro" id="IPR035909">
    <property type="entry name" value="CheB_C"/>
</dbReference>
<feature type="active site" evidence="4">
    <location>
        <position position="46"/>
    </location>
</feature>
<accession>A0A6N4SSL2</accession>
<dbReference type="EMBL" id="CP000383">
    <property type="protein sequence ID" value="ABG59341.1"/>
    <property type="molecule type" value="Genomic_DNA"/>
</dbReference>
<dbReference type="AlphaFoldDB" id="A0A6N4SSL2"/>
<dbReference type="Proteomes" id="UP000001822">
    <property type="component" value="Chromosome"/>
</dbReference>
<dbReference type="GO" id="GO:0000156">
    <property type="term" value="F:phosphorelay response regulator activity"/>
    <property type="evidence" value="ECO:0007669"/>
    <property type="project" value="InterPro"/>
</dbReference>
<keyword evidence="7" id="KW-1185">Reference proteome</keyword>
<protein>
    <recommendedName>
        <fullName evidence="2">protein-glutamate methylesterase</fullName>
        <ecNumber evidence="2">3.1.1.61</ecNumber>
    </recommendedName>
</protein>
<evidence type="ECO:0000313" key="6">
    <source>
        <dbReference type="EMBL" id="ABG59341.1"/>
    </source>
</evidence>
<reference evidence="6 7" key="1">
    <citation type="journal article" date="2007" name="Appl. Environ. Microbiol.">
        <title>Genome sequence of the cellulolytic gliding bacterium Cytophaga hutchinsonii.</title>
        <authorList>
            <person name="Xie G."/>
            <person name="Bruce D.C."/>
            <person name="Challacombe J.F."/>
            <person name="Chertkov O."/>
            <person name="Detter J.C."/>
            <person name="Gilna P."/>
            <person name="Han C.S."/>
            <person name="Lucas S."/>
            <person name="Misra M."/>
            <person name="Myers G.L."/>
            <person name="Richardson P."/>
            <person name="Tapia R."/>
            <person name="Thayer N."/>
            <person name="Thompson L.S."/>
            <person name="Brettin T.S."/>
            <person name="Henrissat B."/>
            <person name="Wilson D.B."/>
            <person name="McBride M.J."/>
        </authorList>
    </citation>
    <scope>NUCLEOTIDE SEQUENCE [LARGE SCALE GENOMIC DNA]</scope>
    <source>
        <strain evidence="7">ATCC 33406 / DSM 1761 / CIP 103989 / NBRC 15051 / NCIMB 9469 / D465</strain>
    </source>
</reference>
<feature type="domain" description="CheB-type methylesterase" evidence="5">
    <location>
        <begin position="14"/>
        <end position="197"/>
    </location>
</feature>
<feature type="active site" evidence="4">
    <location>
        <position position="139"/>
    </location>
</feature>
<organism evidence="6 7">
    <name type="scientific">Cytophaga hutchinsonii (strain ATCC 33406 / DSM 1761 / CIP 103989 / NBRC 15051 / NCIMB 9469 / D465)</name>
    <dbReference type="NCBI Taxonomy" id="269798"/>
    <lineage>
        <taxon>Bacteria</taxon>
        <taxon>Pseudomonadati</taxon>
        <taxon>Bacteroidota</taxon>
        <taxon>Cytophagia</taxon>
        <taxon>Cytophagales</taxon>
        <taxon>Cytophagaceae</taxon>
        <taxon>Cytophaga</taxon>
    </lineage>
</organism>
<dbReference type="GO" id="GO:0005737">
    <property type="term" value="C:cytoplasm"/>
    <property type="evidence" value="ECO:0007669"/>
    <property type="project" value="InterPro"/>
</dbReference>
<gene>
    <name evidence="6" type="primary">cheB</name>
    <name evidence="6" type="ordered locus">CHU_2078</name>
</gene>
<dbReference type="Gene3D" id="3.40.50.180">
    <property type="entry name" value="Methylesterase CheB, C-terminal domain"/>
    <property type="match status" value="1"/>
</dbReference>